<keyword evidence="3" id="KW-1185">Reference proteome</keyword>
<dbReference type="PANTHER" id="PTHR42899">
    <property type="entry name" value="SPERMATOGENESIS-ASSOCIATED PROTEIN 20"/>
    <property type="match status" value="1"/>
</dbReference>
<dbReference type="STRING" id="1471761.B0W44_11055"/>
<dbReference type="AlphaFoldDB" id="A0A1U9KBS2"/>
<dbReference type="CDD" id="cd02955">
    <property type="entry name" value="SSP411"/>
    <property type="match status" value="1"/>
</dbReference>
<dbReference type="Gene3D" id="1.50.10.10">
    <property type="match status" value="2"/>
</dbReference>
<dbReference type="PANTHER" id="PTHR42899:SF1">
    <property type="entry name" value="SPERMATOGENESIS-ASSOCIATED PROTEIN 20"/>
    <property type="match status" value="1"/>
</dbReference>
<dbReference type="OrthoDB" id="9762614at2"/>
<protein>
    <submittedName>
        <fullName evidence="2">Thioredoxin domain-containing protein</fullName>
    </submittedName>
</protein>
<feature type="domain" description="Spermatogenesis-associated protein 20-like TRX" evidence="1">
    <location>
        <begin position="15"/>
        <end position="175"/>
    </location>
</feature>
<dbReference type="InterPro" id="IPR024705">
    <property type="entry name" value="Ssp411"/>
</dbReference>
<dbReference type="InterPro" id="IPR004879">
    <property type="entry name" value="Ssp411-like_TRX"/>
</dbReference>
<dbReference type="RefSeq" id="WP_077721359.1">
    <property type="nucleotide sequence ID" value="NZ_CP019699.1"/>
</dbReference>
<dbReference type="SUPFAM" id="SSF52833">
    <property type="entry name" value="Thioredoxin-like"/>
    <property type="match status" value="1"/>
</dbReference>
<dbReference type="Gene3D" id="3.40.30.10">
    <property type="entry name" value="Glutaredoxin"/>
    <property type="match status" value="1"/>
</dbReference>
<evidence type="ECO:0000313" key="2">
    <source>
        <dbReference type="EMBL" id="AQS57517.1"/>
    </source>
</evidence>
<reference evidence="2 3" key="1">
    <citation type="journal article" date="2015" name="Int. J. Syst. Evol. Microbiol.">
        <title>Novibacillus thermophilus gen. nov., sp. nov., a Gram-staining-negative and moderately thermophilic member of the family Thermoactinomycetaceae.</title>
        <authorList>
            <person name="Yang G."/>
            <person name="Chen J."/>
            <person name="Zhou S."/>
        </authorList>
    </citation>
    <scope>NUCLEOTIDE SEQUENCE [LARGE SCALE GENOMIC DNA]</scope>
    <source>
        <strain evidence="2 3">SG-1</strain>
    </source>
</reference>
<dbReference type="EMBL" id="CP019699">
    <property type="protein sequence ID" value="AQS57517.1"/>
    <property type="molecule type" value="Genomic_DNA"/>
</dbReference>
<name>A0A1U9KBS2_9BACL</name>
<evidence type="ECO:0000259" key="1">
    <source>
        <dbReference type="Pfam" id="PF03190"/>
    </source>
</evidence>
<dbReference type="PIRSF" id="PIRSF006402">
    <property type="entry name" value="UCP006402_thioredoxin"/>
    <property type="match status" value="1"/>
</dbReference>
<accession>A0A1U9KBS2</accession>
<sequence>MGCLTLQRSDRVREPNRLIHEKSPYLLQHADNPVDWYPWGEEAFERAENEDKLIFLSIGYSTCHWCHVMERESFEDDEVAERLNRDYIAVKVDREERPDIDHVYMTVCQLMTGQGGWPLTVILTPDQKPIFAGTYFPKESKWGRAGLLDILEQIAEKWRQERDSVQRTGNQIANAVVPHFDVQAYGDLDPEVLHEAYRQYDAQFDETYGGFGPEPKFPSPHNVIFLLRYYKQTGEKRALDMAEKTLDGMYRGGMYDHIGFGFSRYATDEKWLVPHFEKMLYDNAMLAYTYLEAYQVTHKHLYREVAEQIFTYVLRDMTDSKGGFFSAEDADSEGVEGKFYVWTPDEVKQVLGPDTGELVCDYYGITEGGNFEGKSIPNLIGRSLEAFATSAGMSAEMWQNRLHDAREKLFRHREQRIHPHKDDKILTSWNGLMIAALAKGAKVLQNTAYREAAEKAARFLLTRLRQDDGRLLARYRDGEAAHPAYLDDYAFLVWGLHELYEATWNVTYLREAVRLNEEMLRLFWDDAQGGCFFTARDSEALLARPKEIHDGAIPSGNSVAAYNLVRLAHLTGSATLQKKAEQQVQAFAEEVRRVPTATAFFLTAVQLAAGPMRMVVIAGERGSPAAEDMLTAAQQAYVPGDLLVFHPPGEAGRAIEAIAPSVKGQRMRQGQATAYVCENYACQEPVTDVGWFKRQLQM</sequence>
<dbReference type="SUPFAM" id="SSF48208">
    <property type="entry name" value="Six-hairpin glycosidases"/>
    <property type="match status" value="1"/>
</dbReference>
<organism evidence="2 3">
    <name type="scientific">Novibacillus thermophilus</name>
    <dbReference type="NCBI Taxonomy" id="1471761"/>
    <lineage>
        <taxon>Bacteria</taxon>
        <taxon>Bacillati</taxon>
        <taxon>Bacillota</taxon>
        <taxon>Bacilli</taxon>
        <taxon>Bacillales</taxon>
        <taxon>Thermoactinomycetaceae</taxon>
        <taxon>Novibacillus</taxon>
    </lineage>
</organism>
<proteinExistence type="predicted"/>
<dbReference type="GO" id="GO:0005975">
    <property type="term" value="P:carbohydrate metabolic process"/>
    <property type="evidence" value="ECO:0007669"/>
    <property type="project" value="InterPro"/>
</dbReference>
<dbReference type="Pfam" id="PF03190">
    <property type="entry name" value="Thioredox_DsbH"/>
    <property type="match status" value="1"/>
</dbReference>
<evidence type="ECO:0000313" key="3">
    <source>
        <dbReference type="Proteomes" id="UP000188603"/>
    </source>
</evidence>
<dbReference type="InterPro" id="IPR012341">
    <property type="entry name" value="6hp_glycosidase-like_sf"/>
</dbReference>
<dbReference type="KEGG" id="ntr:B0W44_11055"/>
<dbReference type="InterPro" id="IPR008928">
    <property type="entry name" value="6-hairpin_glycosidase_sf"/>
</dbReference>
<gene>
    <name evidence="2" type="ORF">B0W44_11055</name>
</gene>
<dbReference type="InterPro" id="IPR036249">
    <property type="entry name" value="Thioredoxin-like_sf"/>
</dbReference>
<dbReference type="Proteomes" id="UP000188603">
    <property type="component" value="Chromosome"/>
</dbReference>